<comment type="caution">
    <text evidence="2">The sequence shown here is derived from an EMBL/GenBank/DDBJ whole genome shotgun (WGS) entry which is preliminary data.</text>
</comment>
<protein>
    <submittedName>
        <fullName evidence="2">Uncharacterized protein</fullName>
    </submittedName>
</protein>
<gene>
    <name evidence="2" type="ORF">EST38_g11125</name>
</gene>
<evidence type="ECO:0000256" key="1">
    <source>
        <dbReference type="SAM" id="MobiDB-lite"/>
    </source>
</evidence>
<reference evidence="2 3" key="1">
    <citation type="submission" date="2019-01" db="EMBL/GenBank/DDBJ databases">
        <title>Draft genome sequence of Psathyrella aberdarensis IHI B618.</title>
        <authorList>
            <person name="Buettner E."/>
            <person name="Kellner H."/>
        </authorList>
    </citation>
    <scope>NUCLEOTIDE SEQUENCE [LARGE SCALE GENOMIC DNA]</scope>
    <source>
        <strain evidence="2 3">IHI B618</strain>
    </source>
</reference>
<dbReference type="Proteomes" id="UP000290288">
    <property type="component" value="Unassembled WGS sequence"/>
</dbReference>
<accession>A0A4Q2D5N7</accession>
<keyword evidence="3" id="KW-1185">Reference proteome</keyword>
<feature type="compositionally biased region" description="Acidic residues" evidence="1">
    <location>
        <begin position="228"/>
        <end position="246"/>
    </location>
</feature>
<evidence type="ECO:0000313" key="3">
    <source>
        <dbReference type="Proteomes" id="UP000290288"/>
    </source>
</evidence>
<dbReference type="STRING" id="2316362.A0A4Q2D5N7"/>
<dbReference type="OrthoDB" id="3183767at2759"/>
<feature type="compositionally biased region" description="Basic and acidic residues" evidence="1">
    <location>
        <begin position="204"/>
        <end position="227"/>
    </location>
</feature>
<sequence length="255" mass="29189">MRREQDSLNPRTHADVLLPAHSNGGQPLDHPYWYTQIIGIFHAQVIYHGPETMGARPRDMDFLFIRWLGRARNKDGSPAFGFLDPRHVIRGIHLIPAFHFNRSNNGIRKTIAQPASDNDEDWNYFEVNMFVDHYMFMRFRDGGISHKTTRDATNFFLNDWEPGFSVQDATEAEELVEFSMVFERNNPRVNLSVGDLGEDGVAGDDYRSDTSEDSTRSDTERTSKEPVQELDDEALGTEDGEEDEDEINRNGYGAL</sequence>
<name>A0A4Q2D5N7_9AGAR</name>
<feature type="region of interest" description="Disordered" evidence="1">
    <location>
        <begin position="1"/>
        <end position="20"/>
    </location>
</feature>
<evidence type="ECO:0000313" key="2">
    <source>
        <dbReference type="EMBL" id="RXW14730.1"/>
    </source>
</evidence>
<feature type="region of interest" description="Disordered" evidence="1">
    <location>
        <begin position="192"/>
        <end position="255"/>
    </location>
</feature>
<dbReference type="EMBL" id="SDEE01000656">
    <property type="protein sequence ID" value="RXW14730.1"/>
    <property type="molecule type" value="Genomic_DNA"/>
</dbReference>
<dbReference type="AlphaFoldDB" id="A0A4Q2D5N7"/>
<proteinExistence type="predicted"/>
<organism evidence="2 3">
    <name type="scientific">Candolleomyces aberdarensis</name>
    <dbReference type="NCBI Taxonomy" id="2316362"/>
    <lineage>
        <taxon>Eukaryota</taxon>
        <taxon>Fungi</taxon>
        <taxon>Dikarya</taxon>
        <taxon>Basidiomycota</taxon>
        <taxon>Agaricomycotina</taxon>
        <taxon>Agaricomycetes</taxon>
        <taxon>Agaricomycetidae</taxon>
        <taxon>Agaricales</taxon>
        <taxon>Agaricineae</taxon>
        <taxon>Psathyrellaceae</taxon>
        <taxon>Candolleomyces</taxon>
    </lineage>
</organism>